<gene>
    <name evidence="1" type="ORF">J2Z69_001114</name>
</gene>
<accession>A0ABS4JGC3</accession>
<dbReference type="RefSeq" id="WP_209859854.1">
    <property type="nucleotide sequence ID" value="NZ_JAGGLD010000001.1"/>
</dbReference>
<comment type="caution">
    <text evidence="1">The sequence shown here is derived from an EMBL/GenBank/DDBJ whole genome shotgun (WGS) entry which is preliminary data.</text>
</comment>
<reference evidence="1 2" key="1">
    <citation type="submission" date="2021-03" db="EMBL/GenBank/DDBJ databases">
        <title>Genomic Encyclopedia of Type Strains, Phase IV (KMG-IV): sequencing the most valuable type-strain genomes for metagenomic binning, comparative biology and taxonomic classification.</title>
        <authorList>
            <person name="Goeker M."/>
        </authorList>
    </citation>
    <scope>NUCLEOTIDE SEQUENCE [LARGE SCALE GENOMIC DNA]</scope>
    <source>
        <strain evidence="1 2">DSM 26806</strain>
    </source>
</reference>
<name>A0ABS4JGC3_9BACL</name>
<proteinExistence type="predicted"/>
<dbReference type="Proteomes" id="UP001519288">
    <property type="component" value="Unassembled WGS sequence"/>
</dbReference>
<dbReference type="EMBL" id="JAGGLD010000001">
    <property type="protein sequence ID" value="MBP2000095.1"/>
    <property type="molecule type" value="Genomic_DNA"/>
</dbReference>
<organism evidence="1 2">
    <name type="scientific">Paenibacillus shirakamiensis</name>
    <dbReference type="NCBI Taxonomy" id="1265935"/>
    <lineage>
        <taxon>Bacteria</taxon>
        <taxon>Bacillati</taxon>
        <taxon>Bacillota</taxon>
        <taxon>Bacilli</taxon>
        <taxon>Bacillales</taxon>
        <taxon>Paenibacillaceae</taxon>
        <taxon>Paenibacillus</taxon>
    </lineage>
</organism>
<evidence type="ECO:0000313" key="2">
    <source>
        <dbReference type="Proteomes" id="UP001519288"/>
    </source>
</evidence>
<evidence type="ECO:0000313" key="1">
    <source>
        <dbReference type="EMBL" id="MBP2000095.1"/>
    </source>
</evidence>
<keyword evidence="2" id="KW-1185">Reference proteome</keyword>
<sequence>MKNLKPRIRNKAIEIADALLGADYEEKRTIAIGISQAEKWDKDHPAPKG</sequence>
<protein>
    <submittedName>
        <fullName evidence="1">Uncharacterized protein YdaT</fullName>
    </submittedName>
</protein>